<sequence length="52" mass="5670">MQVQDLDLKLLRIFETIVQCGGFAAAQPVLNIGASRALLQNSTMQVGIRPRS</sequence>
<name>A0A242N7N9_CABSO</name>
<evidence type="ECO:0000313" key="1">
    <source>
        <dbReference type="EMBL" id="OTP79667.1"/>
    </source>
</evidence>
<dbReference type="EMBL" id="NBTY01000027">
    <property type="protein sequence ID" value="OTP79667.1"/>
    <property type="molecule type" value="Genomic_DNA"/>
</dbReference>
<organism evidence="1 2">
    <name type="scientific">Caballeronia sordidicola</name>
    <name type="common">Burkholderia sordidicola</name>
    <dbReference type="NCBI Taxonomy" id="196367"/>
    <lineage>
        <taxon>Bacteria</taxon>
        <taxon>Pseudomonadati</taxon>
        <taxon>Pseudomonadota</taxon>
        <taxon>Betaproteobacteria</taxon>
        <taxon>Burkholderiales</taxon>
        <taxon>Burkholderiaceae</taxon>
        <taxon>Caballeronia</taxon>
    </lineage>
</organism>
<gene>
    <name evidence="1" type="ORF">PAMC26510_05685</name>
</gene>
<evidence type="ECO:0000313" key="2">
    <source>
        <dbReference type="Proteomes" id="UP000194546"/>
    </source>
</evidence>
<comment type="caution">
    <text evidence="1">The sequence shown here is derived from an EMBL/GenBank/DDBJ whole genome shotgun (WGS) entry which is preliminary data.</text>
</comment>
<evidence type="ECO:0008006" key="3">
    <source>
        <dbReference type="Google" id="ProtNLM"/>
    </source>
</evidence>
<proteinExistence type="predicted"/>
<reference evidence="1 2" key="1">
    <citation type="submission" date="2017-03" db="EMBL/GenBank/DDBJ databases">
        <title>Genome analysis of strain PAMC 26510.</title>
        <authorList>
            <person name="Oh H.-M."/>
            <person name="Yang J.-A."/>
        </authorList>
    </citation>
    <scope>NUCLEOTIDE SEQUENCE [LARGE SCALE GENOMIC DNA]</scope>
    <source>
        <strain evidence="1 2">PAMC 26510</strain>
    </source>
</reference>
<dbReference type="AlphaFoldDB" id="A0A242N7N9"/>
<dbReference type="Proteomes" id="UP000194546">
    <property type="component" value="Unassembled WGS sequence"/>
</dbReference>
<protein>
    <recommendedName>
        <fullName evidence="3">LysR family transcriptional regulator</fullName>
    </recommendedName>
</protein>
<accession>A0A242N7N9</accession>